<feature type="domain" description="Peptidase M12A" evidence="10">
    <location>
        <begin position="42"/>
        <end position="238"/>
    </location>
</feature>
<evidence type="ECO:0000256" key="8">
    <source>
        <dbReference type="PROSITE-ProRule" id="PRU01211"/>
    </source>
</evidence>
<comment type="cofactor">
    <cofactor evidence="8 9">
        <name>Zn(2+)</name>
        <dbReference type="ChEBI" id="CHEBI:29105"/>
    </cofactor>
    <text evidence="8 9">Binds 1 zinc ion per subunit.</text>
</comment>
<dbReference type="GO" id="GO:0008270">
    <property type="term" value="F:zinc ion binding"/>
    <property type="evidence" value="ECO:0007669"/>
    <property type="project" value="UniProtKB-UniRule"/>
</dbReference>
<evidence type="ECO:0000313" key="11">
    <source>
        <dbReference type="Proteomes" id="UP000035681"/>
    </source>
</evidence>
<dbReference type="PANTHER" id="PTHR10127">
    <property type="entry name" value="DISCOIDIN, CUB, EGF, LAMININ , AND ZINC METALLOPROTEASE DOMAIN CONTAINING"/>
    <property type="match status" value="1"/>
</dbReference>
<dbReference type="Pfam" id="PF00431">
    <property type="entry name" value="CUB"/>
    <property type="match status" value="1"/>
</dbReference>
<dbReference type="EC" id="3.4.24.-" evidence="9"/>
<feature type="disulfide bond" evidence="8">
    <location>
        <begin position="82"/>
        <end position="237"/>
    </location>
</feature>
<organism evidence="12">
    <name type="scientific">Strongyloides stercoralis</name>
    <name type="common">Threadworm</name>
    <dbReference type="NCBI Taxonomy" id="6248"/>
    <lineage>
        <taxon>Eukaryota</taxon>
        <taxon>Metazoa</taxon>
        <taxon>Ecdysozoa</taxon>
        <taxon>Nematoda</taxon>
        <taxon>Chromadorea</taxon>
        <taxon>Rhabditida</taxon>
        <taxon>Tylenchina</taxon>
        <taxon>Panagrolaimomorpha</taxon>
        <taxon>Strongyloidoidea</taxon>
        <taxon>Strongyloididae</taxon>
        <taxon>Strongyloides</taxon>
    </lineage>
</organism>
<feature type="active site" evidence="8">
    <location>
        <position position="136"/>
    </location>
</feature>
<dbReference type="InterPro" id="IPR035914">
    <property type="entry name" value="Sperma_CUB_dom_sf"/>
</dbReference>
<reference evidence="12" key="1">
    <citation type="submission" date="2015-08" db="UniProtKB">
        <authorList>
            <consortium name="WormBaseParasite"/>
        </authorList>
    </citation>
    <scope>IDENTIFICATION</scope>
</reference>
<dbReference type="GO" id="GO:0004222">
    <property type="term" value="F:metalloendopeptidase activity"/>
    <property type="evidence" value="ECO:0007669"/>
    <property type="project" value="UniProtKB-UniRule"/>
</dbReference>
<evidence type="ECO:0000256" key="4">
    <source>
        <dbReference type="ARBA" id="ARBA00022801"/>
    </source>
</evidence>
<dbReference type="InterPro" id="IPR001506">
    <property type="entry name" value="Peptidase_M12A"/>
</dbReference>
<dbReference type="AlphaFoldDB" id="A0A0K0DYH2"/>
<sequence length="394" mass="45721">MIYFKNIFVILSLFVYIYKIKSYFLKSNDLFVNNDILYIDKRGFREREFKWDLPIKYWIDPKANLNTNLIEKTLKDISKKTCITWEKMETIINNTTGLNIRNSGLCASFVGRLSRDMPQEITFTQSCLNSGRIQHEFSHALGLVHENRRPDNEKYITINFTNVEEKDFKKLKSFKNDELELFNISYDYGSLMHHSSTIYSKNNLSTILTNDPNYQNTIGQDNKLKFNDIKKLNLIYCNNVCKKKPLKCKNGGYMDPKNCKKCRCPPHYGGKTCKMVKKMKKKCKNIVKKATASKKTFEINGKINCYYYITSSSNYKIKLIIQNSNLPQKENNGVCIQGKALEVLYRKDPSVVGAMFCGINKNVTILSESNKVSINYVGNSDKNFVKISFQKVKK</sequence>
<keyword evidence="6 8" id="KW-0482">Metalloprotease</keyword>
<evidence type="ECO:0000256" key="2">
    <source>
        <dbReference type="ARBA" id="ARBA00022670"/>
    </source>
</evidence>
<evidence type="ECO:0000313" key="12">
    <source>
        <dbReference type="WBParaSite" id="SSTP_0000228800.1"/>
    </source>
</evidence>
<dbReference type="Gene3D" id="3.40.390.10">
    <property type="entry name" value="Collagenase (Catalytic Domain)"/>
    <property type="match status" value="1"/>
</dbReference>
<comment type="caution">
    <text evidence="8">Lacks conserved residue(s) required for the propagation of feature annotation.</text>
</comment>
<evidence type="ECO:0000256" key="1">
    <source>
        <dbReference type="ARBA" id="ARBA00022536"/>
    </source>
</evidence>
<keyword evidence="4 8" id="KW-0378">Hydrolase</keyword>
<keyword evidence="3 8" id="KW-0479">Metal-binding</keyword>
<dbReference type="Pfam" id="PF01400">
    <property type="entry name" value="Astacin"/>
    <property type="match status" value="1"/>
</dbReference>
<feature type="binding site" evidence="8">
    <location>
        <position position="139"/>
    </location>
    <ligand>
        <name>Zn(2+)</name>
        <dbReference type="ChEBI" id="CHEBI:29105"/>
        <note>catalytic</note>
    </ligand>
</feature>
<dbReference type="GO" id="GO:0006508">
    <property type="term" value="P:proteolysis"/>
    <property type="evidence" value="ECO:0007669"/>
    <property type="project" value="UniProtKB-KW"/>
</dbReference>
<dbReference type="WBParaSite" id="TCONS_00010880.p1">
    <property type="protein sequence ID" value="TCONS_00010880.p1"/>
    <property type="gene ID" value="XLOC_004666"/>
</dbReference>
<dbReference type="SUPFAM" id="SSF55486">
    <property type="entry name" value="Metalloproteases ('zincins'), catalytic domain"/>
    <property type="match status" value="1"/>
</dbReference>
<evidence type="ECO:0000256" key="5">
    <source>
        <dbReference type="ARBA" id="ARBA00022833"/>
    </source>
</evidence>
<dbReference type="Gene3D" id="2.60.120.290">
    <property type="entry name" value="Spermadhesin, CUB domain"/>
    <property type="match status" value="1"/>
</dbReference>
<dbReference type="InterPro" id="IPR000859">
    <property type="entry name" value="CUB_dom"/>
</dbReference>
<dbReference type="PROSITE" id="PS51864">
    <property type="entry name" value="ASTACIN"/>
    <property type="match status" value="1"/>
</dbReference>
<keyword evidence="11" id="KW-1185">Reference proteome</keyword>
<proteinExistence type="predicted"/>
<dbReference type="Proteomes" id="UP000035681">
    <property type="component" value="Unplaced"/>
</dbReference>
<keyword evidence="5 8" id="KW-0862">Zinc</keyword>
<evidence type="ECO:0000256" key="9">
    <source>
        <dbReference type="RuleBase" id="RU361183"/>
    </source>
</evidence>
<dbReference type="PROSITE" id="PS00022">
    <property type="entry name" value="EGF_1"/>
    <property type="match status" value="1"/>
</dbReference>
<dbReference type="WBParaSite" id="SSTP_0000228800.1">
    <property type="protein sequence ID" value="SSTP_0000228800.1"/>
    <property type="gene ID" value="SSTP_0000228800"/>
</dbReference>
<dbReference type="PRINTS" id="PR00480">
    <property type="entry name" value="ASTACIN"/>
</dbReference>
<dbReference type="InterPro" id="IPR024079">
    <property type="entry name" value="MetalloPept_cat_dom_sf"/>
</dbReference>
<keyword evidence="2 8" id="KW-0645">Protease</keyword>
<dbReference type="InterPro" id="IPR006026">
    <property type="entry name" value="Peptidase_Metallo"/>
</dbReference>
<keyword evidence="7 8" id="KW-1015">Disulfide bond</keyword>
<feature type="binding site" evidence="8">
    <location>
        <position position="135"/>
    </location>
    <ligand>
        <name>Zn(2+)</name>
        <dbReference type="ChEBI" id="CHEBI:29105"/>
        <note>catalytic</note>
    </ligand>
</feature>
<dbReference type="PANTHER" id="PTHR10127:SF780">
    <property type="entry name" value="METALLOENDOPEPTIDASE"/>
    <property type="match status" value="1"/>
</dbReference>
<protein>
    <recommendedName>
        <fullName evidence="9">Metalloendopeptidase</fullName>
        <ecNumber evidence="9">3.4.24.-</ecNumber>
    </recommendedName>
</protein>
<keyword evidence="1" id="KW-0245">EGF-like domain</keyword>
<evidence type="ECO:0000259" key="10">
    <source>
        <dbReference type="PROSITE" id="PS51864"/>
    </source>
</evidence>
<evidence type="ECO:0000256" key="3">
    <source>
        <dbReference type="ARBA" id="ARBA00022723"/>
    </source>
</evidence>
<evidence type="ECO:0000256" key="6">
    <source>
        <dbReference type="ARBA" id="ARBA00023049"/>
    </source>
</evidence>
<dbReference type="SMART" id="SM00235">
    <property type="entry name" value="ZnMc"/>
    <property type="match status" value="1"/>
</dbReference>
<dbReference type="SUPFAM" id="SSF49854">
    <property type="entry name" value="Spermadhesin, CUB domain"/>
    <property type="match status" value="1"/>
</dbReference>
<dbReference type="InterPro" id="IPR000742">
    <property type="entry name" value="EGF"/>
</dbReference>
<feature type="binding site" evidence="8">
    <location>
        <position position="145"/>
    </location>
    <ligand>
        <name>Zn(2+)</name>
        <dbReference type="ChEBI" id="CHEBI:29105"/>
        <note>catalytic</note>
    </ligand>
</feature>
<accession>A0A0K0DYH2</accession>
<name>A0A0K0DYH2_STRER</name>
<evidence type="ECO:0000256" key="7">
    <source>
        <dbReference type="ARBA" id="ARBA00023157"/>
    </source>
</evidence>